<dbReference type="CDD" id="cd06529">
    <property type="entry name" value="S24_LexA-like"/>
    <property type="match status" value="1"/>
</dbReference>
<reference evidence="5 6" key="1">
    <citation type="submission" date="2020-08" db="EMBL/GenBank/DDBJ databases">
        <title>Genomic Encyclopedia of Type Strains, Phase IV (KMG-IV): sequencing the most valuable type-strain genomes for metagenomic binning, comparative biology and taxonomic classification.</title>
        <authorList>
            <person name="Goeker M."/>
        </authorList>
    </citation>
    <scope>NUCLEOTIDE SEQUENCE [LARGE SCALE GENOMIC DNA]</scope>
    <source>
        <strain evidence="5 6">DSM 100021</strain>
    </source>
</reference>
<dbReference type="RefSeq" id="WP_083943278.1">
    <property type="nucleotide sequence ID" value="NZ_JACIED010000001.1"/>
</dbReference>
<sequence length="226" mass="25302">MYDTSATLFRTPWTTKIVHCVRMNEPKDRLQIARAKSGYKSPTEAARAFPRHINANTMISHENGNRAISRKAAAKYADLFGVDAGWILYGENDATESSDIDVPLLSLVSAGNLRDQSMITADNIIRHIKVGELPRGDWVALQVEGDSMDRIAPEGAIILVDRADDQLIDGRFYIFALATGEATFKRWRRSPARLQPYSTNPDHMSTPASLDDLYVFGRVKRVIHDI</sequence>
<dbReference type="Gene3D" id="2.10.109.10">
    <property type="entry name" value="Umud Fragment, subunit A"/>
    <property type="match status" value="1"/>
</dbReference>
<feature type="domain" description="HTH cro/C1-type" evidence="4">
    <location>
        <begin position="62"/>
        <end position="87"/>
    </location>
</feature>
<dbReference type="CDD" id="cd00093">
    <property type="entry name" value="HTH_XRE"/>
    <property type="match status" value="1"/>
</dbReference>
<evidence type="ECO:0000256" key="2">
    <source>
        <dbReference type="ARBA" id="ARBA00023125"/>
    </source>
</evidence>
<dbReference type="EMBL" id="JACIED010000001">
    <property type="protein sequence ID" value="MBB4005830.1"/>
    <property type="molecule type" value="Genomic_DNA"/>
</dbReference>
<comment type="caution">
    <text evidence="5">The sequence shown here is derived from an EMBL/GenBank/DDBJ whole genome shotgun (WGS) entry which is preliminary data.</text>
</comment>
<evidence type="ECO:0000256" key="3">
    <source>
        <dbReference type="ARBA" id="ARBA00023163"/>
    </source>
</evidence>
<dbReference type="GO" id="GO:0003677">
    <property type="term" value="F:DNA binding"/>
    <property type="evidence" value="ECO:0007669"/>
    <property type="project" value="UniProtKB-KW"/>
</dbReference>
<evidence type="ECO:0000313" key="6">
    <source>
        <dbReference type="Proteomes" id="UP000544107"/>
    </source>
</evidence>
<name>A0A7W6HIF2_9HYPH</name>
<dbReference type="InterPro" id="IPR015927">
    <property type="entry name" value="Peptidase_S24_S26A/B/C"/>
</dbReference>
<evidence type="ECO:0000313" key="5">
    <source>
        <dbReference type="EMBL" id="MBB4005830.1"/>
    </source>
</evidence>
<accession>A0A7W6HIF2</accession>
<dbReference type="InterPro" id="IPR039418">
    <property type="entry name" value="LexA-like"/>
</dbReference>
<proteinExistence type="predicted"/>
<evidence type="ECO:0000256" key="1">
    <source>
        <dbReference type="ARBA" id="ARBA00023015"/>
    </source>
</evidence>
<evidence type="ECO:0000259" key="4">
    <source>
        <dbReference type="PROSITE" id="PS50943"/>
    </source>
</evidence>
<gene>
    <name evidence="5" type="ORF">GGQ71_000066</name>
</gene>
<keyword evidence="3" id="KW-0804">Transcription</keyword>
<keyword evidence="1" id="KW-0805">Transcription regulation</keyword>
<keyword evidence="2" id="KW-0238">DNA-binding</keyword>
<dbReference type="SUPFAM" id="SSF51306">
    <property type="entry name" value="LexA/Signal peptidase"/>
    <property type="match status" value="1"/>
</dbReference>
<dbReference type="PANTHER" id="PTHR40661">
    <property type="match status" value="1"/>
</dbReference>
<protein>
    <submittedName>
        <fullName evidence="5">SOS-response transcriptional repressor LexA</fullName>
    </submittedName>
</protein>
<dbReference type="PROSITE" id="PS50943">
    <property type="entry name" value="HTH_CROC1"/>
    <property type="match status" value="1"/>
</dbReference>
<dbReference type="OrthoDB" id="7363968at2"/>
<dbReference type="Proteomes" id="UP000544107">
    <property type="component" value="Unassembled WGS sequence"/>
</dbReference>
<dbReference type="PANTHER" id="PTHR40661:SF1">
    <property type="entry name" value="HTH CRO_C1-TYPE DOMAIN-CONTAINING PROTEIN"/>
    <property type="match status" value="1"/>
</dbReference>
<dbReference type="Pfam" id="PF00717">
    <property type="entry name" value="Peptidase_S24"/>
    <property type="match status" value="1"/>
</dbReference>
<dbReference type="InterPro" id="IPR001387">
    <property type="entry name" value="Cro/C1-type_HTH"/>
</dbReference>
<organism evidence="5 6">
    <name type="scientific">Allorhizobium taibaishanense</name>
    <dbReference type="NCBI Taxonomy" id="887144"/>
    <lineage>
        <taxon>Bacteria</taxon>
        <taxon>Pseudomonadati</taxon>
        <taxon>Pseudomonadota</taxon>
        <taxon>Alphaproteobacteria</taxon>
        <taxon>Hyphomicrobiales</taxon>
        <taxon>Rhizobiaceae</taxon>
        <taxon>Rhizobium/Agrobacterium group</taxon>
        <taxon>Allorhizobium</taxon>
    </lineage>
</organism>
<dbReference type="InterPro" id="IPR036286">
    <property type="entry name" value="LexA/Signal_pep-like_sf"/>
</dbReference>
<dbReference type="AlphaFoldDB" id="A0A7W6HIF2"/>